<reference evidence="1" key="1">
    <citation type="submission" date="2014-09" db="EMBL/GenBank/DDBJ databases">
        <authorList>
            <person name="Magalhaes I.L.F."/>
            <person name="Oliveira U."/>
            <person name="Santos F.R."/>
            <person name="Vidigal T.H.D.A."/>
            <person name="Brescovit A.D."/>
            <person name="Santos A.J."/>
        </authorList>
    </citation>
    <scope>NUCLEOTIDE SEQUENCE</scope>
    <source>
        <tissue evidence="1">Shoot tissue taken approximately 20 cm above the soil surface</tissue>
    </source>
</reference>
<protein>
    <submittedName>
        <fullName evidence="1">Uncharacterized protein</fullName>
    </submittedName>
</protein>
<name>A0A0A9EV86_ARUDO</name>
<sequence length="86" mass="9493">MMSSACEGGMRFPLRRSRSTVPKLNMMLSGVTLPFLKYSGGVMLSSCYCFSHPCCFSSDQSMTDQGCHSHQRGPCMHLDHDIKAAL</sequence>
<reference evidence="1" key="2">
    <citation type="journal article" date="2015" name="Data Brief">
        <title>Shoot transcriptome of the giant reed, Arundo donax.</title>
        <authorList>
            <person name="Barrero R.A."/>
            <person name="Guerrero F.D."/>
            <person name="Moolhuijzen P."/>
            <person name="Goolsby J.A."/>
            <person name="Tidwell J."/>
            <person name="Bellgard S.E."/>
            <person name="Bellgard M.I."/>
        </authorList>
    </citation>
    <scope>NUCLEOTIDE SEQUENCE</scope>
    <source>
        <tissue evidence="1">Shoot tissue taken approximately 20 cm above the soil surface</tissue>
    </source>
</reference>
<dbReference type="AlphaFoldDB" id="A0A0A9EV86"/>
<evidence type="ECO:0000313" key="1">
    <source>
        <dbReference type="EMBL" id="JAD99962.1"/>
    </source>
</evidence>
<accession>A0A0A9EV86</accession>
<dbReference type="EMBL" id="GBRH01197933">
    <property type="protein sequence ID" value="JAD99962.1"/>
    <property type="molecule type" value="Transcribed_RNA"/>
</dbReference>
<organism evidence="1">
    <name type="scientific">Arundo donax</name>
    <name type="common">Giant reed</name>
    <name type="synonym">Donax arundinaceus</name>
    <dbReference type="NCBI Taxonomy" id="35708"/>
    <lineage>
        <taxon>Eukaryota</taxon>
        <taxon>Viridiplantae</taxon>
        <taxon>Streptophyta</taxon>
        <taxon>Embryophyta</taxon>
        <taxon>Tracheophyta</taxon>
        <taxon>Spermatophyta</taxon>
        <taxon>Magnoliopsida</taxon>
        <taxon>Liliopsida</taxon>
        <taxon>Poales</taxon>
        <taxon>Poaceae</taxon>
        <taxon>PACMAD clade</taxon>
        <taxon>Arundinoideae</taxon>
        <taxon>Arundineae</taxon>
        <taxon>Arundo</taxon>
    </lineage>
</organism>
<proteinExistence type="predicted"/>